<evidence type="ECO:0000256" key="9">
    <source>
        <dbReference type="ARBA" id="ARBA00023242"/>
    </source>
</evidence>
<evidence type="ECO:0000256" key="4">
    <source>
        <dbReference type="ARBA" id="ARBA00022737"/>
    </source>
</evidence>
<evidence type="ECO:0000256" key="5">
    <source>
        <dbReference type="ARBA" id="ARBA00022771"/>
    </source>
</evidence>
<evidence type="ECO:0000259" key="12">
    <source>
        <dbReference type="PROSITE" id="PS50157"/>
    </source>
</evidence>
<gene>
    <name evidence="13" type="ORF">ARMOST_19089</name>
</gene>
<dbReference type="OrthoDB" id="6077919at2759"/>
<protein>
    <recommendedName>
        <fullName evidence="12">C2H2-type domain-containing protein</fullName>
    </recommendedName>
</protein>
<dbReference type="PANTHER" id="PTHR14003:SF19">
    <property type="entry name" value="YY2 TRANSCRIPTION FACTOR"/>
    <property type="match status" value="1"/>
</dbReference>
<dbReference type="STRING" id="47428.A0A284S3J7"/>
<keyword evidence="6" id="KW-0862">Zinc</keyword>
<feature type="domain" description="C2H2-type" evidence="12">
    <location>
        <begin position="109"/>
        <end position="138"/>
    </location>
</feature>
<keyword evidence="3" id="KW-0479">Metal-binding</keyword>
<dbReference type="Proteomes" id="UP000219338">
    <property type="component" value="Unassembled WGS sequence"/>
</dbReference>
<name>A0A284S3J7_ARMOS</name>
<evidence type="ECO:0000256" key="1">
    <source>
        <dbReference type="ARBA" id="ARBA00004123"/>
    </source>
</evidence>
<evidence type="ECO:0000256" key="3">
    <source>
        <dbReference type="ARBA" id="ARBA00022723"/>
    </source>
</evidence>
<dbReference type="GO" id="GO:0031519">
    <property type="term" value="C:PcG protein complex"/>
    <property type="evidence" value="ECO:0007669"/>
    <property type="project" value="TreeGrafter"/>
</dbReference>
<evidence type="ECO:0000256" key="8">
    <source>
        <dbReference type="ARBA" id="ARBA00023163"/>
    </source>
</evidence>
<dbReference type="Gene3D" id="3.30.160.60">
    <property type="entry name" value="Classic Zinc Finger"/>
    <property type="match status" value="2"/>
</dbReference>
<dbReference type="SUPFAM" id="SSF57667">
    <property type="entry name" value="beta-beta-alpha zinc fingers"/>
    <property type="match status" value="1"/>
</dbReference>
<dbReference type="PROSITE" id="PS50157">
    <property type="entry name" value="ZINC_FINGER_C2H2_2"/>
    <property type="match status" value="2"/>
</dbReference>
<organism evidence="13 14">
    <name type="scientific">Armillaria ostoyae</name>
    <name type="common">Armillaria root rot fungus</name>
    <dbReference type="NCBI Taxonomy" id="47428"/>
    <lineage>
        <taxon>Eukaryota</taxon>
        <taxon>Fungi</taxon>
        <taxon>Dikarya</taxon>
        <taxon>Basidiomycota</taxon>
        <taxon>Agaricomycotina</taxon>
        <taxon>Agaricomycetes</taxon>
        <taxon>Agaricomycetidae</taxon>
        <taxon>Agaricales</taxon>
        <taxon>Marasmiineae</taxon>
        <taxon>Physalacriaceae</taxon>
        <taxon>Armillaria</taxon>
    </lineage>
</organism>
<dbReference type="EMBL" id="FUEG01000029">
    <property type="protein sequence ID" value="SJL15588.1"/>
    <property type="molecule type" value="Genomic_DNA"/>
</dbReference>
<keyword evidence="5 10" id="KW-0863">Zinc-finger</keyword>
<reference evidence="14" key="1">
    <citation type="journal article" date="2017" name="Nat. Ecol. Evol.">
        <title>Genome expansion and lineage-specific genetic innovations in the forest pathogenic fungi Armillaria.</title>
        <authorList>
            <person name="Sipos G."/>
            <person name="Prasanna A.N."/>
            <person name="Walter M.C."/>
            <person name="O'Connor E."/>
            <person name="Balint B."/>
            <person name="Krizsan K."/>
            <person name="Kiss B."/>
            <person name="Hess J."/>
            <person name="Varga T."/>
            <person name="Slot J."/>
            <person name="Riley R."/>
            <person name="Boka B."/>
            <person name="Rigling D."/>
            <person name="Barry K."/>
            <person name="Lee J."/>
            <person name="Mihaltcheva S."/>
            <person name="LaButti K."/>
            <person name="Lipzen A."/>
            <person name="Waldron R."/>
            <person name="Moloney N.M."/>
            <person name="Sperisen C."/>
            <person name="Kredics L."/>
            <person name="Vagvoelgyi C."/>
            <person name="Patrignani A."/>
            <person name="Fitzpatrick D."/>
            <person name="Nagy I."/>
            <person name="Doyle S."/>
            <person name="Anderson J.B."/>
            <person name="Grigoriev I.V."/>
            <person name="Gueldener U."/>
            <person name="Muensterkoetter M."/>
            <person name="Nagy L.G."/>
        </authorList>
    </citation>
    <scope>NUCLEOTIDE SEQUENCE [LARGE SCALE GENOMIC DNA]</scope>
    <source>
        <strain evidence="14">C18/9</strain>
    </source>
</reference>
<evidence type="ECO:0000256" key="11">
    <source>
        <dbReference type="SAM" id="MobiDB-lite"/>
    </source>
</evidence>
<keyword evidence="8" id="KW-0804">Transcription</keyword>
<evidence type="ECO:0000256" key="7">
    <source>
        <dbReference type="ARBA" id="ARBA00023015"/>
    </source>
</evidence>
<feature type="domain" description="C2H2-type" evidence="12">
    <location>
        <begin position="81"/>
        <end position="108"/>
    </location>
</feature>
<accession>A0A284S3J7</accession>
<dbReference type="GO" id="GO:0000785">
    <property type="term" value="C:chromatin"/>
    <property type="evidence" value="ECO:0007669"/>
    <property type="project" value="TreeGrafter"/>
</dbReference>
<keyword evidence="9" id="KW-0539">Nucleus</keyword>
<dbReference type="AlphaFoldDB" id="A0A284S3J7"/>
<feature type="compositionally biased region" description="Polar residues" evidence="11">
    <location>
        <begin position="47"/>
        <end position="57"/>
    </location>
</feature>
<comment type="subcellular location">
    <subcellularLocation>
        <location evidence="1">Nucleus</location>
    </subcellularLocation>
</comment>
<dbReference type="PROSITE" id="PS00028">
    <property type="entry name" value="ZINC_FINGER_C2H2_1"/>
    <property type="match status" value="2"/>
</dbReference>
<feature type="compositionally biased region" description="Basic and acidic residues" evidence="11">
    <location>
        <begin position="221"/>
        <end position="240"/>
    </location>
</feature>
<dbReference type="InterPro" id="IPR036236">
    <property type="entry name" value="Znf_C2H2_sf"/>
</dbReference>
<feature type="region of interest" description="Disordered" evidence="11">
    <location>
        <begin position="47"/>
        <end position="80"/>
    </location>
</feature>
<keyword evidence="4" id="KW-0677">Repeat</keyword>
<dbReference type="PANTHER" id="PTHR14003">
    <property type="entry name" value="TRANSCRIPTIONAL REPRESSOR PROTEIN YY"/>
    <property type="match status" value="1"/>
</dbReference>
<dbReference type="GO" id="GO:0005667">
    <property type="term" value="C:transcription regulator complex"/>
    <property type="evidence" value="ECO:0007669"/>
    <property type="project" value="TreeGrafter"/>
</dbReference>
<sequence>MAVTVSLPSIHELFPDHLLPPPTHSFPPTTSTRYSFDVLRSDPASSSLTHIASSDSLPHQPPRRECTPLSSEDDEEGAKKHVCRTCHKRFNRPSSLRIHINTHTGATPFRCPFPGCRREFNVNSNMRRHYRNHASSSSAAELFPSASSSRQISSSSMHVSSHPYLVQKRHPAINRSEYVWHPASSSTPSDDEDQEEPRCKLDSSTLGRQGYRSTSEEMSEEKEYVRRRISDIRTTRDGER</sequence>
<dbReference type="GO" id="GO:0008270">
    <property type="term" value="F:zinc ion binding"/>
    <property type="evidence" value="ECO:0007669"/>
    <property type="project" value="UniProtKB-KW"/>
</dbReference>
<evidence type="ECO:0000256" key="10">
    <source>
        <dbReference type="PROSITE-ProRule" id="PRU00042"/>
    </source>
</evidence>
<evidence type="ECO:0000256" key="2">
    <source>
        <dbReference type="ARBA" id="ARBA00006991"/>
    </source>
</evidence>
<dbReference type="FunFam" id="3.30.160.60:FF:000193">
    <property type="entry name" value="Zinc finger protein 300"/>
    <property type="match status" value="1"/>
</dbReference>
<evidence type="ECO:0000313" key="13">
    <source>
        <dbReference type="EMBL" id="SJL15588.1"/>
    </source>
</evidence>
<comment type="similarity">
    <text evidence="2">Belongs to the krueppel C2H2-type zinc-finger protein family.</text>
</comment>
<evidence type="ECO:0000256" key="6">
    <source>
        <dbReference type="ARBA" id="ARBA00022833"/>
    </source>
</evidence>
<dbReference type="InterPro" id="IPR013087">
    <property type="entry name" value="Znf_C2H2_type"/>
</dbReference>
<dbReference type="GO" id="GO:0000978">
    <property type="term" value="F:RNA polymerase II cis-regulatory region sequence-specific DNA binding"/>
    <property type="evidence" value="ECO:0007669"/>
    <property type="project" value="TreeGrafter"/>
</dbReference>
<keyword evidence="14" id="KW-1185">Reference proteome</keyword>
<keyword evidence="7" id="KW-0805">Transcription regulation</keyword>
<feature type="compositionally biased region" description="Polar residues" evidence="11">
    <location>
        <begin position="202"/>
        <end position="213"/>
    </location>
</feature>
<evidence type="ECO:0000313" key="14">
    <source>
        <dbReference type="Proteomes" id="UP000219338"/>
    </source>
</evidence>
<dbReference type="SMART" id="SM00355">
    <property type="entry name" value="ZnF_C2H2"/>
    <property type="match status" value="2"/>
</dbReference>
<dbReference type="GO" id="GO:0000981">
    <property type="term" value="F:DNA-binding transcription factor activity, RNA polymerase II-specific"/>
    <property type="evidence" value="ECO:0007669"/>
    <property type="project" value="TreeGrafter"/>
</dbReference>
<dbReference type="Pfam" id="PF00096">
    <property type="entry name" value="zf-C2H2"/>
    <property type="match status" value="2"/>
</dbReference>
<feature type="region of interest" description="Disordered" evidence="11">
    <location>
        <begin position="181"/>
        <end position="240"/>
    </location>
</feature>
<proteinExistence type="inferred from homology"/>